<sequence length="359" mass="39189">MARRLPLEIVVPLRWEPGADLREMTHYLRELARTADVTVVDGSPAEAFGLHAAAWAGTVRHLRPLPWPGRNGKVAGVVTGVRAARHEHVVVADDDVRWDEAGLRRMAALLERADVVRPQNVFSPQPWHARWDTGRTLLNRALGADYPGTFGLRRSTFCRMGGYDGDVLFENLQMLRTVRAAGGVELRAPDLFVLRRPPTARHFLGQRVRQAYDDFAQPARLVWEASWLPGLLLAGRRPRRGARAALAAAATAVVVAEAGRRRHGGRAAFGPGAALWAPAWAAERTVCVWLAILARARGGVRYSGSRVRDAAVPPVLRPPLQPLPERAPEPPSQRAGDRVAARSGEGHGPGRERVASPTG</sequence>
<evidence type="ECO:0000256" key="1">
    <source>
        <dbReference type="SAM" id="MobiDB-lite"/>
    </source>
</evidence>
<protein>
    <submittedName>
        <fullName evidence="3">Glycosyl transferase family 2</fullName>
    </submittedName>
</protein>
<dbReference type="InterPro" id="IPR029044">
    <property type="entry name" value="Nucleotide-diphossugar_trans"/>
</dbReference>
<dbReference type="Pfam" id="PF00535">
    <property type="entry name" value="Glycos_transf_2"/>
    <property type="match status" value="1"/>
</dbReference>
<feature type="domain" description="Glycosyltransferase 2-like" evidence="2">
    <location>
        <begin position="9"/>
        <end position="135"/>
    </location>
</feature>
<feature type="compositionally biased region" description="Basic and acidic residues" evidence="1">
    <location>
        <begin position="335"/>
        <end position="359"/>
    </location>
</feature>
<dbReference type="AlphaFoldDB" id="A0A2S6IPB5"/>
<dbReference type="GO" id="GO:0016740">
    <property type="term" value="F:transferase activity"/>
    <property type="evidence" value="ECO:0007669"/>
    <property type="project" value="UniProtKB-KW"/>
</dbReference>
<dbReference type="InterPro" id="IPR001173">
    <property type="entry name" value="Glyco_trans_2-like"/>
</dbReference>
<feature type="region of interest" description="Disordered" evidence="1">
    <location>
        <begin position="313"/>
        <end position="359"/>
    </location>
</feature>
<dbReference type="SUPFAM" id="SSF53448">
    <property type="entry name" value="Nucleotide-diphospho-sugar transferases"/>
    <property type="match status" value="1"/>
</dbReference>
<evidence type="ECO:0000259" key="2">
    <source>
        <dbReference type="Pfam" id="PF00535"/>
    </source>
</evidence>
<dbReference type="EMBL" id="PTJD01000005">
    <property type="protein sequence ID" value="PPK95936.1"/>
    <property type="molecule type" value="Genomic_DNA"/>
</dbReference>
<name>A0A2S6IPB5_9ACTN</name>
<reference evidence="3 4" key="1">
    <citation type="submission" date="2018-02" db="EMBL/GenBank/DDBJ databases">
        <title>Genomic Encyclopedia of Archaeal and Bacterial Type Strains, Phase II (KMG-II): from individual species to whole genera.</title>
        <authorList>
            <person name="Goeker M."/>
        </authorList>
    </citation>
    <scope>NUCLEOTIDE SEQUENCE [LARGE SCALE GENOMIC DNA]</scope>
    <source>
        <strain evidence="3 4">DSM 22857</strain>
    </source>
</reference>
<gene>
    <name evidence="3" type="ORF">CLV92_10531</name>
</gene>
<dbReference type="RefSeq" id="WP_211290978.1">
    <property type="nucleotide sequence ID" value="NZ_PTJD01000005.1"/>
</dbReference>
<accession>A0A2S6IPB5</accession>
<dbReference type="Proteomes" id="UP000239485">
    <property type="component" value="Unassembled WGS sequence"/>
</dbReference>
<comment type="caution">
    <text evidence="3">The sequence shown here is derived from an EMBL/GenBank/DDBJ whole genome shotgun (WGS) entry which is preliminary data.</text>
</comment>
<dbReference type="Gene3D" id="3.90.550.10">
    <property type="entry name" value="Spore Coat Polysaccharide Biosynthesis Protein SpsA, Chain A"/>
    <property type="match status" value="1"/>
</dbReference>
<evidence type="ECO:0000313" key="3">
    <source>
        <dbReference type="EMBL" id="PPK95936.1"/>
    </source>
</evidence>
<evidence type="ECO:0000313" key="4">
    <source>
        <dbReference type="Proteomes" id="UP000239485"/>
    </source>
</evidence>
<proteinExistence type="predicted"/>
<organism evidence="3 4">
    <name type="scientific">Kineococcus xinjiangensis</name>
    <dbReference type="NCBI Taxonomy" id="512762"/>
    <lineage>
        <taxon>Bacteria</taxon>
        <taxon>Bacillati</taxon>
        <taxon>Actinomycetota</taxon>
        <taxon>Actinomycetes</taxon>
        <taxon>Kineosporiales</taxon>
        <taxon>Kineosporiaceae</taxon>
        <taxon>Kineococcus</taxon>
    </lineage>
</organism>
<keyword evidence="3" id="KW-0808">Transferase</keyword>
<keyword evidence="4" id="KW-1185">Reference proteome</keyword>